<keyword evidence="3" id="KW-0539">Nucleus</keyword>
<dbReference type="Gene3D" id="4.10.240.10">
    <property type="entry name" value="Zn(2)-C6 fungal-type DNA-binding domain"/>
    <property type="match status" value="1"/>
</dbReference>
<proteinExistence type="predicted"/>
<dbReference type="PROSITE" id="PS00463">
    <property type="entry name" value="ZN2_CY6_FUNGAL_1"/>
    <property type="match status" value="1"/>
</dbReference>
<dbReference type="InterPro" id="IPR017896">
    <property type="entry name" value="4Fe4S_Fe-S-bd"/>
</dbReference>
<feature type="domain" description="Zn(2)-C6 fungal-type" evidence="5">
    <location>
        <begin position="43"/>
        <end position="72"/>
    </location>
</feature>
<evidence type="ECO:0000259" key="5">
    <source>
        <dbReference type="PROSITE" id="PS50048"/>
    </source>
</evidence>
<dbReference type="InterPro" id="IPR050613">
    <property type="entry name" value="Sec_Metabolite_Reg"/>
</dbReference>
<dbReference type="SUPFAM" id="SSF57701">
    <property type="entry name" value="Zn2/Cys6 DNA-binding domain"/>
    <property type="match status" value="1"/>
</dbReference>
<dbReference type="PANTHER" id="PTHR31001">
    <property type="entry name" value="UNCHARACTERIZED TRANSCRIPTIONAL REGULATORY PROTEIN"/>
    <property type="match status" value="1"/>
</dbReference>
<dbReference type="CDD" id="cd00067">
    <property type="entry name" value="GAL4"/>
    <property type="match status" value="1"/>
</dbReference>
<feature type="domain" description="4Fe-4S ferredoxin-type" evidence="6">
    <location>
        <begin position="50"/>
        <end position="82"/>
    </location>
</feature>
<sequence>MPVDLSKPHSDRRKVNRDAAAGLRQDGMYSREIEMKRNRGEISCAECRRLKIKCDKQIPCQSCQRRGCASLCPNGSLATGQGTRFVIAATEHLHRRIARMGDRIRELEDALAVLQTSYSLEPHPLLCEGALLIDTDKPDEQPQEIEDEGADEIAKSLGTLTVSDHGLSRFFGFTGGSDLLLLESDDSVGSPSQTTESDSSRSSLPLHLQRFSYSFPFTPTGTVKQNIDTIKDYLPPWDRALVMAEAYLASATWIFRSVTRPQLINETLPAIYGKRTAYADDHNGPHDLALLFSVLALGSVMDSSLPNSTAESEGEHYNQLALAALCQQPVLEKPSVVTIQTLHVLSVYNAMLGGDVSGGESSMESTWSLVAVACHLAQTIGLHRDPARWESDPRVVQRRRLVFWDLFVADTWHALSTGRPPVFNRAFIDCKFPQEGDEPTSLDPGDVSSMGVWMFRFGFEAMAEIVARTLTAAPPRYSTIKELDRKVHEFRITPETLQAIRGGPGVDPRSVPIPASMIAFMLSNIQDVVLLFLHRNFFVQALIEDPENPIRGQYAPSFLATVRASKNILRTVEEQLPIQPVIVSRFWTIWTFTFSAAVVFAFIATHSPRSPLANDAINELDKAYSLIEIASKNNRRAGKALVILNRMREKAHRALAAVRTSSSHPQPDGVKQEEIEDDFVVFAGRRRVFRPGGNATPSQQAAPTPQDPLPHDEHTGESLIGVGEWLARQEEYVGYDPHYVTAIDPPPSAPHDQHQQHQHDHQQRQYGYAPEQPQYTLEAVPPPHYMAAPYAAYAPPPHPPHQLLHPHNLHPSSHTPGMGQPSHGLHADELEDMRRDYTVTVRAPPAELAQLGFAANGSRMSETWVSFMQ</sequence>
<keyword evidence="8" id="KW-1185">Reference proteome</keyword>
<feature type="region of interest" description="Disordered" evidence="4">
    <location>
        <begin position="738"/>
        <end position="767"/>
    </location>
</feature>
<reference evidence="7" key="1">
    <citation type="submission" date="2022-01" db="EMBL/GenBank/DDBJ databases">
        <title>Comparative genomics reveals a dynamic genome evolution in the ectomycorrhizal milk-cap (Lactarius) mushrooms.</title>
        <authorList>
            <consortium name="DOE Joint Genome Institute"/>
            <person name="Lebreton A."/>
            <person name="Tang N."/>
            <person name="Kuo A."/>
            <person name="LaButti K."/>
            <person name="Drula E."/>
            <person name="Barry K."/>
            <person name="Clum A."/>
            <person name="Lipzen A."/>
            <person name="Mousain D."/>
            <person name="Ng V."/>
            <person name="Wang R."/>
            <person name="Wang X."/>
            <person name="Dai Y."/>
            <person name="Henrissat B."/>
            <person name="Grigoriev I.V."/>
            <person name="Guerin-Laguette A."/>
            <person name="Yu F."/>
            <person name="Martin F.M."/>
        </authorList>
    </citation>
    <scope>NUCLEOTIDE SEQUENCE</scope>
    <source>
        <strain evidence="7">QP</strain>
    </source>
</reference>
<name>A0AAD4LIW9_9AGAM</name>
<dbReference type="SMART" id="SM00066">
    <property type="entry name" value="GAL4"/>
    <property type="match status" value="1"/>
</dbReference>
<evidence type="ECO:0000259" key="6">
    <source>
        <dbReference type="PROSITE" id="PS51379"/>
    </source>
</evidence>
<dbReference type="EMBL" id="JAKELL010000020">
    <property type="protein sequence ID" value="KAH8993005.1"/>
    <property type="molecule type" value="Genomic_DNA"/>
</dbReference>
<dbReference type="InterPro" id="IPR007219">
    <property type="entry name" value="XnlR_reg_dom"/>
</dbReference>
<feature type="compositionally biased region" description="Basic and acidic residues" evidence="4">
    <location>
        <begin position="751"/>
        <end position="763"/>
    </location>
</feature>
<evidence type="ECO:0000313" key="8">
    <source>
        <dbReference type="Proteomes" id="UP001201163"/>
    </source>
</evidence>
<organism evidence="7 8">
    <name type="scientific">Lactarius akahatsu</name>
    <dbReference type="NCBI Taxonomy" id="416441"/>
    <lineage>
        <taxon>Eukaryota</taxon>
        <taxon>Fungi</taxon>
        <taxon>Dikarya</taxon>
        <taxon>Basidiomycota</taxon>
        <taxon>Agaricomycotina</taxon>
        <taxon>Agaricomycetes</taxon>
        <taxon>Russulales</taxon>
        <taxon>Russulaceae</taxon>
        <taxon>Lactarius</taxon>
    </lineage>
</organism>
<comment type="subcellular location">
    <subcellularLocation>
        <location evidence="1">Nucleus</location>
    </subcellularLocation>
</comment>
<evidence type="ECO:0000313" key="7">
    <source>
        <dbReference type="EMBL" id="KAH8993005.1"/>
    </source>
</evidence>
<dbReference type="GO" id="GO:0008270">
    <property type="term" value="F:zinc ion binding"/>
    <property type="evidence" value="ECO:0007669"/>
    <property type="project" value="InterPro"/>
</dbReference>
<gene>
    <name evidence="7" type="ORF">EDB92DRAFT_1856233</name>
</gene>
<dbReference type="Pfam" id="PF04082">
    <property type="entry name" value="Fungal_trans"/>
    <property type="match status" value="1"/>
</dbReference>
<dbReference type="PROSITE" id="PS50048">
    <property type="entry name" value="ZN2_CY6_FUNGAL_2"/>
    <property type="match status" value="1"/>
</dbReference>
<keyword evidence="2" id="KW-0479">Metal-binding</keyword>
<dbReference type="Pfam" id="PF00172">
    <property type="entry name" value="Zn_clus"/>
    <property type="match status" value="1"/>
</dbReference>
<dbReference type="GO" id="GO:0005634">
    <property type="term" value="C:nucleus"/>
    <property type="evidence" value="ECO:0007669"/>
    <property type="project" value="UniProtKB-SubCell"/>
</dbReference>
<dbReference type="GO" id="GO:0000981">
    <property type="term" value="F:DNA-binding transcription factor activity, RNA polymerase II-specific"/>
    <property type="evidence" value="ECO:0007669"/>
    <property type="project" value="InterPro"/>
</dbReference>
<feature type="region of interest" description="Disordered" evidence="4">
    <location>
        <begin position="690"/>
        <end position="716"/>
    </location>
</feature>
<dbReference type="InterPro" id="IPR001138">
    <property type="entry name" value="Zn2Cys6_DnaBD"/>
</dbReference>
<feature type="region of interest" description="Disordered" evidence="4">
    <location>
        <begin position="184"/>
        <end position="203"/>
    </location>
</feature>
<comment type="caution">
    <text evidence="7">The sequence shown here is derived from an EMBL/GenBank/DDBJ whole genome shotgun (WGS) entry which is preliminary data.</text>
</comment>
<dbReference type="PANTHER" id="PTHR31001:SF56">
    <property type="entry name" value="ZN(2)-C6 FUNGAL-TYPE DOMAIN-CONTAINING PROTEIN"/>
    <property type="match status" value="1"/>
</dbReference>
<dbReference type="GO" id="GO:0003677">
    <property type="term" value="F:DNA binding"/>
    <property type="evidence" value="ECO:0007669"/>
    <property type="project" value="InterPro"/>
</dbReference>
<accession>A0AAD4LIW9</accession>
<evidence type="ECO:0000256" key="1">
    <source>
        <dbReference type="ARBA" id="ARBA00004123"/>
    </source>
</evidence>
<dbReference type="Proteomes" id="UP001201163">
    <property type="component" value="Unassembled WGS sequence"/>
</dbReference>
<dbReference type="AlphaFoldDB" id="A0AAD4LIW9"/>
<dbReference type="InterPro" id="IPR036864">
    <property type="entry name" value="Zn2-C6_fun-type_DNA-bd_sf"/>
</dbReference>
<evidence type="ECO:0000256" key="2">
    <source>
        <dbReference type="ARBA" id="ARBA00022723"/>
    </source>
</evidence>
<evidence type="ECO:0000256" key="4">
    <source>
        <dbReference type="SAM" id="MobiDB-lite"/>
    </source>
</evidence>
<dbReference type="CDD" id="cd12148">
    <property type="entry name" value="fungal_TF_MHR"/>
    <property type="match status" value="1"/>
</dbReference>
<evidence type="ECO:0000256" key="3">
    <source>
        <dbReference type="ARBA" id="ARBA00023242"/>
    </source>
</evidence>
<dbReference type="PROSITE" id="PS51379">
    <property type="entry name" value="4FE4S_FER_2"/>
    <property type="match status" value="1"/>
</dbReference>
<dbReference type="GO" id="GO:0006351">
    <property type="term" value="P:DNA-templated transcription"/>
    <property type="evidence" value="ECO:0007669"/>
    <property type="project" value="InterPro"/>
</dbReference>
<protein>
    <submittedName>
        <fullName evidence="7">Fungal-specific transcription factor domain-containing protein</fullName>
    </submittedName>
</protein>
<dbReference type="SMART" id="SM00906">
    <property type="entry name" value="Fungal_trans"/>
    <property type="match status" value="1"/>
</dbReference>